<name>A0A3E3EEZ3_9FIRM</name>
<dbReference type="InterPro" id="IPR001387">
    <property type="entry name" value="Cro/C1-type_HTH"/>
</dbReference>
<sequence>MNEYGHIIMNIEQILKNKGISKNKICKELDIPRPNFNRYCKNSFQRIDANLICKLCYYLECNIEELVTYIPPQETK</sequence>
<dbReference type="PROSITE" id="PS50943">
    <property type="entry name" value="HTH_CROC1"/>
    <property type="match status" value="1"/>
</dbReference>
<dbReference type="Proteomes" id="UP001211987">
    <property type="component" value="Unassembled WGS sequence"/>
</dbReference>
<evidence type="ECO:0000259" key="1">
    <source>
        <dbReference type="PROSITE" id="PS50943"/>
    </source>
</evidence>
<comment type="caution">
    <text evidence="3">The sequence shown here is derived from an EMBL/GenBank/DDBJ whole genome shotgun (WGS) entry which is preliminary data.</text>
</comment>
<dbReference type="Pfam" id="PF13443">
    <property type="entry name" value="HTH_26"/>
    <property type="match status" value="1"/>
</dbReference>
<evidence type="ECO:0000313" key="4">
    <source>
        <dbReference type="Proteomes" id="UP000261032"/>
    </source>
</evidence>
<gene>
    <name evidence="3" type="ORF">DXB93_04695</name>
    <name evidence="2" type="ORF">PM738_17290</name>
</gene>
<reference evidence="3 4" key="1">
    <citation type="submission" date="2018-08" db="EMBL/GenBank/DDBJ databases">
        <title>A genome reference for cultivated species of the human gut microbiota.</title>
        <authorList>
            <person name="Zou Y."/>
            <person name="Xue W."/>
            <person name="Luo G."/>
        </authorList>
    </citation>
    <scope>NUCLEOTIDE SEQUENCE [LARGE SCALE GENOMIC DNA]</scope>
    <source>
        <strain evidence="3 4">OM06-4</strain>
    </source>
</reference>
<proteinExistence type="predicted"/>
<dbReference type="AlphaFoldDB" id="A0A3E3EEZ3"/>
<reference evidence="2" key="2">
    <citation type="submission" date="2023-01" db="EMBL/GenBank/DDBJ databases">
        <title>Human gut microbiome strain richness.</title>
        <authorList>
            <person name="Chen-Liaw A."/>
        </authorList>
    </citation>
    <scope>NUCLEOTIDE SEQUENCE</scope>
    <source>
        <strain evidence="2">1001217st2_G6_1001217B_191108</strain>
    </source>
</reference>
<dbReference type="InterPro" id="IPR010982">
    <property type="entry name" value="Lambda_DNA-bd_dom_sf"/>
</dbReference>
<dbReference type="Proteomes" id="UP000261032">
    <property type="component" value="Unassembled WGS sequence"/>
</dbReference>
<evidence type="ECO:0000313" key="2">
    <source>
        <dbReference type="EMBL" id="MDB7085559.1"/>
    </source>
</evidence>
<dbReference type="SUPFAM" id="SSF47413">
    <property type="entry name" value="lambda repressor-like DNA-binding domains"/>
    <property type="match status" value="1"/>
</dbReference>
<dbReference type="GO" id="GO:0003677">
    <property type="term" value="F:DNA binding"/>
    <property type="evidence" value="ECO:0007669"/>
    <property type="project" value="InterPro"/>
</dbReference>
<feature type="domain" description="HTH cro/C1-type" evidence="1">
    <location>
        <begin position="11"/>
        <end position="66"/>
    </location>
</feature>
<dbReference type="GeneID" id="64195459"/>
<evidence type="ECO:0000313" key="3">
    <source>
        <dbReference type="EMBL" id="RGD86470.1"/>
    </source>
</evidence>
<dbReference type="Gene3D" id="1.10.260.40">
    <property type="entry name" value="lambda repressor-like DNA-binding domains"/>
    <property type="match status" value="1"/>
</dbReference>
<organism evidence="3 4">
    <name type="scientific">Thomasclavelia ramosa</name>
    <dbReference type="NCBI Taxonomy" id="1547"/>
    <lineage>
        <taxon>Bacteria</taxon>
        <taxon>Bacillati</taxon>
        <taxon>Bacillota</taxon>
        <taxon>Erysipelotrichia</taxon>
        <taxon>Erysipelotrichales</taxon>
        <taxon>Coprobacillaceae</taxon>
        <taxon>Thomasclavelia</taxon>
    </lineage>
</organism>
<protein>
    <submittedName>
        <fullName evidence="2">Helix-turn-helix transcriptional regulator</fullName>
    </submittedName>
    <submittedName>
        <fullName evidence="3">XRE family transcriptional regulator</fullName>
    </submittedName>
</protein>
<dbReference type="CDD" id="cd00093">
    <property type="entry name" value="HTH_XRE"/>
    <property type="match status" value="1"/>
</dbReference>
<dbReference type="EMBL" id="JAQLKE010000044">
    <property type="protein sequence ID" value="MDB7085559.1"/>
    <property type="molecule type" value="Genomic_DNA"/>
</dbReference>
<accession>A0A3E3EEZ3</accession>
<dbReference type="EMBL" id="QUSL01000005">
    <property type="protein sequence ID" value="RGD86470.1"/>
    <property type="molecule type" value="Genomic_DNA"/>
</dbReference>
<dbReference type="RefSeq" id="WP_003537376.1">
    <property type="nucleotide sequence ID" value="NZ_AP031443.1"/>
</dbReference>